<keyword evidence="1" id="KW-0812">Transmembrane</keyword>
<evidence type="ECO:0000313" key="2">
    <source>
        <dbReference type="EMBL" id="KIY94923.1"/>
    </source>
</evidence>
<dbReference type="STRING" id="145388.A0A0D2KGE7"/>
<dbReference type="PANTHER" id="PTHR33471">
    <property type="entry name" value="ATP-DEPENDENT ZINC METALLOPROTEASE-RELATED"/>
    <property type="match status" value="1"/>
</dbReference>
<name>A0A0D2KGE7_9CHLO</name>
<organism evidence="2 3">
    <name type="scientific">Monoraphidium neglectum</name>
    <dbReference type="NCBI Taxonomy" id="145388"/>
    <lineage>
        <taxon>Eukaryota</taxon>
        <taxon>Viridiplantae</taxon>
        <taxon>Chlorophyta</taxon>
        <taxon>core chlorophytes</taxon>
        <taxon>Chlorophyceae</taxon>
        <taxon>CS clade</taxon>
        <taxon>Sphaeropleales</taxon>
        <taxon>Selenastraceae</taxon>
        <taxon>Monoraphidium</taxon>
    </lineage>
</organism>
<dbReference type="KEGG" id="mng:MNEG_13038"/>
<keyword evidence="1" id="KW-1133">Transmembrane helix</keyword>
<dbReference type="Proteomes" id="UP000054498">
    <property type="component" value="Unassembled WGS sequence"/>
</dbReference>
<feature type="transmembrane region" description="Helical" evidence="1">
    <location>
        <begin position="197"/>
        <end position="216"/>
    </location>
</feature>
<dbReference type="OrthoDB" id="66620at2759"/>
<dbReference type="PANTHER" id="PTHR33471:SF7">
    <property type="entry name" value="ATP-DEPENDENT ZINC METALLOPROTEASE-RELATED"/>
    <property type="match status" value="1"/>
</dbReference>
<feature type="transmembrane region" description="Helical" evidence="1">
    <location>
        <begin position="154"/>
        <end position="177"/>
    </location>
</feature>
<dbReference type="GeneID" id="25730460"/>
<keyword evidence="1" id="KW-0472">Membrane</keyword>
<dbReference type="AlphaFoldDB" id="A0A0D2KGE7"/>
<evidence type="ECO:0000256" key="1">
    <source>
        <dbReference type="SAM" id="Phobius"/>
    </source>
</evidence>
<dbReference type="EMBL" id="KK103806">
    <property type="protein sequence ID" value="KIY94923.1"/>
    <property type="molecule type" value="Genomic_DNA"/>
</dbReference>
<reference evidence="2 3" key="1">
    <citation type="journal article" date="2013" name="BMC Genomics">
        <title>Reconstruction of the lipid metabolism for the microalga Monoraphidium neglectum from its genome sequence reveals characteristics suitable for biofuel production.</title>
        <authorList>
            <person name="Bogen C."/>
            <person name="Al-Dilaimi A."/>
            <person name="Albersmeier A."/>
            <person name="Wichmann J."/>
            <person name="Grundmann M."/>
            <person name="Rupp O."/>
            <person name="Lauersen K.J."/>
            <person name="Blifernez-Klassen O."/>
            <person name="Kalinowski J."/>
            <person name="Goesmann A."/>
            <person name="Mussgnug J.H."/>
            <person name="Kruse O."/>
        </authorList>
    </citation>
    <scope>NUCLEOTIDE SEQUENCE [LARGE SCALE GENOMIC DNA]</scope>
    <source>
        <strain evidence="2 3">SAG 48.87</strain>
    </source>
</reference>
<accession>A0A0D2KGE7</accession>
<protein>
    <submittedName>
        <fullName evidence="2">Uncharacterized protein</fullName>
    </submittedName>
</protein>
<keyword evidence="3" id="KW-1185">Reference proteome</keyword>
<proteinExistence type="predicted"/>
<evidence type="ECO:0000313" key="3">
    <source>
        <dbReference type="Proteomes" id="UP000054498"/>
    </source>
</evidence>
<sequence>MQTQLRNYAAGRNVRPFGPARPAARTLVQRRAAEVATPAAAPALFTELDQACQAYKKSPPSLKLDFSADVKASFESLKAAGALPKWGAANEALPARRNVFPGELRQVGIKSPDKLAVPSIRNDATFLATTVVGFSVLAVALGQLPGDWGFFGSYLSGAMILVVMGIGSTAPGLLQVVIDQFSQLFPDYKQRVLSHEAAHFLVGYLLGVPVTGYSVAMTREHVEFAEAKLQARIFTKDLSEKEVDALAAFWLVSPCFSEFFLFWPSLQIQVSDHLLMPTH</sequence>
<dbReference type="RefSeq" id="XP_013893943.1">
    <property type="nucleotide sequence ID" value="XM_014038489.1"/>
</dbReference>
<gene>
    <name evidence="2" type="ORF">MNEG_13038</name>
</gene>
<feature type="transmembrane region" description="Helical" evidence="1">
    <location>
        <begin position="124"/>
        <end position="142"/>
    </location>
</feature>